<dbReference type="PANTHER" id="PTHR45458:SF3">
    <property type="entry name" value="CHAIN DEHYDROGENASE (ATSC), PUTATIVE-RELATED"/>
    <property type="match status" value="1"/>
</dbReference>
<keyword evidence="2" id="KW-1185">Reference proteome</keyword>
<dbReference type="InterPro" id="IPR052184">
    <property type="entry name" value="SDR_enzymes"/>
</dbReference>
<dbReference type="Pfam" id="PF00106">
    <property type="entry name" value="adh_short"/>
    <property type="match status" value="1"/>
</dbReference>
<evidence type="ECO:0000313" key="1">
    <source>
        <dbReference type="EMBL" id="KAJ9143522.1"/>
    </source>
</evidence>
<sequence length="269" mass="28651">MPSYAIAGASRGIGYALLKELSADPANVVIGIVRSTGPLEEKIANELPGRKNIHVVYGDLVNLSSLKSAADSVSAITGGSLDVLIANAAIVKPDFYSIDDPKQKWEDFDKDCLDSFNTNALGTIHLMALFVPLIRKGQLKKIVAISSGMADIDFILESGVRFQSPYAISKAALNLAIAKFHVEHAKEGILFMALSPGFVDTGHANLNLIPGGGAGMQELMDAMTRYAPHVVRPATPEESATAVLNVIDKATIEKNGGIMVSHLGTKRWL</sequence>
<accession>A0AA38RDD3</accession>
<dbReference type="PANTHER" id="PTHR45458">
    <property type="entry name" value="SHORT-CHAIN DEHYDROGENASE/REDUCTASE SDR"/>
    <property type="match status" value="1"/>
</dbReference>
<dbReference type="Proteomes" id="UP001174694">
    <property type="component" value="Unassembled WGS sequence"/>
</dbReference>
<dbReference type="PRINTS" id="PR00081">
    <property type="entry name" value="GDHRDH"/>
</dbReference>
<protein>
    <submittedName>
        <fullName evidence="1">NAD(P)-binding protein</fullName>
    </submittedName>
</protein>
<evidence type="ECO:0000313" key="2">
    <source>
        <dbReference type="Proteomes" id="UP001174694"/>
    </source>
</evidence>
<gene>
    <name evidence="1" type="ORF">NKR23_g6602</name>
</gene>
<dbReference type="SUPFAM" id="SSF51735">
    <property type="entry name" value="NAD(P)-binding Rossmann-fold domains"/>
    <property type="match status" value="1"/>
</dbReference>
<reference evidence="1" key="1">
    <citation type="submission" date="2022-07" db="EMBL/GenBank/DDBJ databases">
        <title>Fungi with potential for degradation of polypropylene.</title>
        <authorList>
            <person name="Gostincar C."/>
        </authorList>
    </citation>
    <scope>NUCLEOTIDE SEQUENCE</scope>
    <source>
        <strain evidence="1">EXF-13308</strain>
    </source>
</reference>
<dbReference type="InterPro" id="IPR002347">
    <property type="entry name" value="SDR_fam"/>
</dbReference>
<dbReference type="InterPro" id="IPR036291">
    <property type="entry name" value="NAD(P)-bd_dom_sf"/>
</dbReference>
<dbReference type="GO" id="GO:0016616">
    <property type="term" value="F:oxidoreductase activity, acting on the CH-OH group of donors, NAD or NADP as acceptor"/>
    <property type="evidence" value="ECO:0007669"/>
    <property type="project" value="TreeGrafter"/>
</dbReference>
<dbReference type="EMBL" id="JANBVO010000019">
    <property type="protein sequence ID" value="KAJ9143522.1"/>
    <property type="molecule type" value="Genomic_DNA"/>
</dbReference>
<dbReference type="Gene3D" id="3.40.50.720">
    <property type="entry name" value="NAD(P)-binding Rossmann-like Domain"/>
    <property type="match status" value="1"/>
</dbReference>
<proteinExistence type="predicted"/>
<organism evidence="1 2">
    <name type="scientific">Pleurostoma richardsiae</name>
    <dbReference type="NCBI Taxonomy" id="41990"/>
    <lineage>
        <taxon>Eukaryota</taxon>
        <taxon>Fungi</taxon>
        <taxon>Dikarya</taxon>
        <taxon>Ascomycota</taxon>
        <taxon>Pezizomycotina</taxon>
        <taxon>Sordariomycetes</taxon>
        <taxon>Sordariomycetidae</taxon>
        <taxon>Calosphaeriales</taxon>
        <taxon>Pleurostomataceae</taxon>
        <taxon>Pleurostoma</taxon>
    </lineage>
</organism>
<comment type="caution">
    <text evidence="1">The sequence shown here is derived from an EMBL/GenBank/DDBJ whole genome shotgun (WGS) entry which is preliminary data.</text>
</comment>
<name>A0AA38RDD3_9PEZI</name>
<dbReference type="AlphaFoldDB" id="A0AA38RDD3"/>